<dbReference type="InterPro" id="IPR010566">
    <property type="entry name" value="Haemolys_ca-bd"/>
</dbReference>
<keyword evidence="2" id="KW-0964">Secreted</keyword>
<dbReference type="SUPFAM" id="SSF55486">
    <property type="entry name" value="Metalloproteases ('zincins'), catalytic domain"/>
    <property type="match status" value="1"/>
</dbReference>
<dbReference type="Pfam" id="PF00353">
    <property type="entry name" value="HemolysinCabind"/>
    <property type="match status" value="3"/>
</dbReference>
<dbReference type="EMBL" id="MOXD01000001">
    <property type="protein sequence ID" value="OMQ27332.1"/>
    <property type="molecule type" value="Genomic_DNA"/>
</dbReference>
<dbReference type="Gene3D" id="2.150.10.10">
    <property type="entry name" value="Serralysin-like metalloprotease, C-terminal"/>
    <property type="match status" value="2"/>
</dbReference>
<keyword evidence="3" id="KW-0106">Calcium</keyword>
<dbReference type="GO" id="GO:0008237">
    <property type="term" value="F:metallopeptidase activity"/>
    <property type="evidence" value="ECO:0007669"/>
    <property type="project" value="InterPro"/>
</dbReference>
<dbReference type="OrthoDB" id="6480561at2"/>
<evidence type="ECO:0000256" key="3">
    <source>
        <dbReference type="ARBA" id="ARBA00022837"/>
    </source>
</evidence>
<dbReference type="RefSeq" id="WP_076940365.1">
    <property type="nucleotide sequence ID" value="NZ_MOXD01000001.1"/>
</dbReference>
<reference evidence="5 6" key="1">
    <citation type="submission" date="2016-11" db="EMBL/GenBank/DDBJ databases">
        <title>Rahnella oryzae sp. nov., isolated from rice root.</title>
        <authorList>
            <person name="Zhang X.-X."/>
            <person name="Zhang J."/>
        </authorList>
    </citation>
    <scope>NUCLEOTIDE SEQUENCE [LARGE SCALE GENOMIC DNA]</scope>
    <source>
        <strain evidence="5 6">J11-6</strain>
    </source>
</reference>
<dbReference type="GO" id="GO:0005509">
    <property type="term" value="F:calcium ion binding"/>
    <property type="evidence" value="ECO:0007669"/>
    <property type="project" value="InterPro"/>
</dbReference>
<dbReference type="InterPro" id="IPR001343">
    <property type="entry name" value="Hemolysn_Ca-bd"/>
</dbReference>
<dbReference type="STRING" id="2034155.BMI79_03130"/>
<evidence type="ECO:0000259" key="4">
    <source>
        <dbReference type="Pfam" id="PF06594"/>
    </source>
</evidence>
<feature type="domain" description="Haemolysin-type calcium binding-related" evidence="4">
    <location>
        <begin position="534"/>
        <end position="579"/>
    </location>
</feature>
<dbReference type="AlphaFoldDB" id="A0A1S8CQI6"/>
<dbReference type="SUPFAM" id="SSF51120">
    <property type="entry name" value="beta-Roll"/>
    <property type="match status" value="2"/>
</dbReference>
<dbReference type="InterPro" id="IPR024079">
    <property type="entry name" value="MetalloPept_cat_dom_sf"/>
</dbReference>
<keyword evidence="6" id="KW-1185">Reference proteome</keyword>
<name>A0A1S8CQI6_9GAMM</name>
<accession>A0A1S8CQI6</accession>
<dbReference type="GO" id="GO:0005576">
    <property type="term" value="C:extracellular region"/>
    <property type="evidence" value="ECO:0007669"/>
    <property type="project" value="UniProtKB-SubCell"/>
</dbReference>
<proteinExistence type="predicted"/>
<evidence type="ECO:0000256" key="1">
    <source>
        <dbReference type="ARBA" id="ARBA00004613"/>
    </source>
</evidence>
<dbReference type="PANTHER" id="PTHR38340">
    <property type="entry name" value="S-LAYER PROTEIN"/>
    <property type="match status" value="1"/>
</dbReference>
<dbReference type="Proteomes" id="UP000216021">
    <property type="component" value="Unassembled WGS sequence"/>
</dbReference>
<dbReference type="PRINTS" id="PR00313">
    <property type="entry name" value="CABNDNGRPT"/>
</dbReference>
<dbReference type="PANTHER" id="PTHR38340:SF1">
    <property type="entry name" value="S-LAYER PROTEIN"/>
    <property type="match status" value="1"/>
</dbReference>
<dbReference type="Pfam" id="PF06594">
    <property type="entry name" value="HCBP_related"/>
    <property type="match status" value="1"/>
</dbReference>
<comment type="caution">
    <text evidence="5">The sequence shown here is derived from an EMBL/GenBank/DDBJ whole genome shotgun (WGS) entry which is preliminary data.</text>
</comment>
<organism evidence="5 6">
    <name type="scientific">Serratia oryzae</name>
    <dbReference type="NCBI Taxonomy" id="2034155"/>
    <lineage>
        <taxon>Bacteria</taxon>
        <taxon>Pseudomonadati</taxon>
        <taxon>Pseudomonadota</taxon>
        <taxon>Gammaproteobacteria</taxon>
        <taxon>Enterobacterales</taxon>
        <taxon>Yersiniaceae</taxon>
        <taxon>Serratia</taxon>
    </lineage>
</organism>
<dbReference type="InterPro" id="IPR011049">
    <property type="entry name" value="Serralysin-like_metalloprot_C"/>
</dbReference>
<gene>
    <name evidence="5" type="ORF">BMI79_03130</name>
</gene>
<evidence type="ECO:0000313" key="5">
    <source>
        <dbReference type="EMBL" id="OMQ27332.1"/>
    </source>
</evidence>
<evidence type="ECO:0000313" key="6">
    <source>
        <dbReference type="Proteomes" id="UP000216021"/>
    </source>
</evidence>
<comment type="subcellular location">
    <subcellularLocation>
        <location evidence="1">Secreted</location>
    </subcellularLocation>
</comment>
<dbReference type="InterPro" id="IPR050557">
    <property type="entry name" value="RTX_toxin/Mannuronan_C5-epim"/>
</dbReference>
<protein>
    <recommendedName>
        <fullName evidence="4">Haemolysin-type calcium binding-related domain-containing protein</fullName>
    </recommendedName>
</protein>
<sequence>MENVTIPLSGNPEIDFILRQYKALPSNGGNTYTWSMAKTSYTNPTPSTEFGTTYIPIPVDNPYNDLIRKSLDNFSTFANVTFKEVDESKNEMGDLRFMASNELSFASGGISTRINDINTLVFKIDPPNGVTTPPSFYISAHEIGHAMGLSHTQIMVNGKWQEASGLTEVTTLDTLMSYNQIWNSLHSPQEKTALYDSNGVYLGEAKAISYGILDIQALQYIYGENHTFNSDNTTYKYTPEQLNFFDTIWDGGGNDTLDFSAFNLGSVVNLNGGTRSSIYIDVSKLAPEKSYLNSIAYDGTNAIGIAYGANIENVNGTQGNDVIYGNELNNIIKGNNGNDTLYGGKGNDTLYGGSGVNTLTGGDGNDVIYIESNSVNHIYGGKGDDKYVIGAANAIYEIFEEKDCGLWDSVEISGIIYTNTTFHLPENVENLMMKYFSASNKSQATLIGNDLNNSISGSVSTNDIIIGGKGNDTLQGYKGSDSYIFSKGDGQDVIWEYNNEIAGKGDTDTLTLNNIDSDQLWFSRVKGSTDYGDNLVISILNSSDKITIHHWFENGNDPVFCNGKLDGINTADGISLNINQVEALVGIMQSETPPLSYTSIIDEYLSLNLGAVI</sequence>
<evidence type="ECO:0000256" key="2">
    <source>
        <dbReference type="ARBA" id="ARBA00022525"/>
    </source>
</evidence>
<dbReference type="Gene3D" id="3.40.390.10">
    <property type="entry name" value="Collagenase (Catalytic Domain)"/>
    <property type="match status" value="1"/>
</dbReference>